<sequence>MVKQTWEANPGNIEGKIQNLAIRLKEWNHDTFGCIFKEKRRLLARLQGIQRSLGEKYNHGLFKLDIKLQEEFNRIDDSLTGYIHEWGRLS</sequence>
<evidence type="ECO:0000313" key="2">
    <source>
        <dbReference type="Proteomes" id="UP001168877"/>
    </source>
</evidence>
<name>A0AA39V147_ACESA</name>
<reference evidence="1" key="2">
    <citation type="submission" date="2023-06" db="EMBL/GenBank/DDBJ databases">
        <authorList>
            <person name="Swenson N.G."/>
            <person name="Wegrzyn J.L."/>
            <person name="Mcevoy S.L."/>
        </authorList>
    </citation>
    <scope>NUCLEOTIDE SEQUENCE</scope>
    <source>
        <strain evidence="1">NS2018</strain>
        <tissue evidence="1">Leaf</tissue>
    </source>
</reference>
<gene>
    <name evidence="1" type="ORF">LWI29_015425</name>
</gene>
<evidence type="ECO:0000313" key="1">
    <source>
        <dbReference type="EMBL" id="KAK0576324.1"/>
    </source>
</evidence>
<dbReference type="AlphaFoldDB" id="A0AA39V147"/>
<organism evidence="1 2">
    <name type="scientific">Acer saccharum</name>
    <name type="common">Sugar maple</name>
    <dbReference type="NCBI Taxonomy" id="4024"/>
    <lineage>
        <taxon>Eukaryota</taxon>
        <taxon>Viridiplantae</taxon>
        <taxon>Streptophyta</taxon>
        <taxon>Embryophyta</taxon>
        <taxon>Tracheophyta</taxon>
        <taxon>Spermatophyta</taxon>
        <taxon>Magnoliopsida</taxon>
        <taxon>eudicotyledons</taxon>
        <taxon>Gunneridae</taxon>
        <taxon>Pentapetalae</taxon>
        <taxon>rosids</taxon>
        <taxon>malvids</taxon>
        <taxon>Sapindales</taxon>
        <taxon>Sapindaceae</taxon>
        <taxon>Hippocastanoideae</taxon>
        <taxon>Acereae</taxon>
        <taxon>Acer</taxon>
    </lineage>
</organism>
<dbReference type="Proteomes" id="UP001168877">
    <property type="component" value="Unassembled WGS sequence"/>
</dbReference>
<reference evidence="1" key="1">
    <citation type="journal article" date="2022" name="Plant J.">
        <title>Strategies of tolerance reflected in two North American maple genomes.</title>
        <authorList>
            <person name="McEvoy S.L."/>
            <person name="Sezen U.U."/>
            <person name="Trouern-Trend A."/>
            <person name="McMahon S.M."/>
            <person name="Schaberg P.G."/>
            <person name="Yang J."/>
            <person name="Wegrzyn J.L."/>
            <person name="Swenson N.G."/>
        </authorList>
    </citation>
    <scope>NUCLEOTIDE SEQUENCE</scope>
    <source>
        <strain evidence="1">NS2018</strain>
    </source>
</reference>
<dbReference type="EMBL" id="JAUESC010000386">
    <property type="protein sequence ID" value="KAK0576324.1"/>
    <property type="molecule type" value="Genomic_DNA"/>
</dbReference>
<accession>A0AA39V147</accession>
<protein>
    <submittedName>
        <fullName evidence="1">Uncharacterized protein</fullName>
    </submittedName>
</protein>
<proteinExistence type="predicted"/>
<comment type="caution">
    <text evidence="1">The sequence shown here is derived from an EMBL/GenBank/DDBJ whole genome shotgun (WGS) entry which is preliminary data.</text>
</comment>
<keyword evidence="2" id="KW-1185">Reference proteome</keyword>